<name>A0A949PMS9_9HYPH</name>
<dbReference type="AlphaFoldDB" id="A0A949PMS9"/>
<reference evidence="2 3" key="1">
    <citation type="submission" date="2021-06" db="EMBL/GenBank/DDBJ databases">
        <title>Falsochrobactrum tianjin sp.nov., a new petroleum-degrading bacteria isolated from oily soils.</title>
        <authorList>
            <person name="Chen G."/>
            <person name="Chen H."/>
            <person name="Tian J."/>
            <person name="Qing J."/>
            <person name="Zhong L."/>
            <person name="Ma W."/>
            <person name="Song Y."/>
            <person name="Cui X."/>
            <person name="Yan B."/>
        </authorList>
    </citation>
    <scope>NUCLEOTIDE SEQUENCE [LARGE SCALE GENOMIC DNA]</scope>
    <source>
        <strain evidence="2 3">TDYN1</strain>
    </source>
</reference>
<evidence type="ECO:0000256" key="1">
    <source>
        <dbReference type="SAM" id="MobiDB-lite"/>
    </source>
</evidence>
<proteinExistence type="predicted"/>
<protein>
    <submittedName>
        <fullName evidence="2">Uncharacterized protein</fullName>
    </submittedName>
</protein>
<comment type="caution">
    <text evidence="2">The sequence shown here is derived from an EMBL/GenBank/DDBJ whole genome shotgun (WGS) entry which is preliminary data.</text>
</comment>
<accession>A0A949PMS9</accession>
<evidence type="ECO:0000313" key="2">
    <source>
        <dbReference type="EMBL" id="MBV2142751.1"/>
    </source>
</evidence>
<sequence>MEIKPMRITKINTIAYDPDSKTLSFTGLNRFSRPRQGSVFIDDEVKFIEIIHQLLANSDKSSVDFAAELKPGTEKKSKKNSSDKANKTKQEENVQTETPQE</sequence>
<gene>
    <name evidence="2" type="ORF">KUG47_04460</name>
</gene>
<feature type="region of interest" description="Disordered" evidence="1">
    <location>
        <begin position="69"/>
        <end position="101"/>
    </location>
</feature>
<dbReference type="EMBL" id="JAHRVA010000001">
    <property type="protein sequence ID" value="MBV2142751.1"/>
    <property type="molecule type" value="Genomic_DNA"/>
</dbReference>
<organism evidence="2 3">
    <name type="scientific">Falsochrobactrum tianjinense</name>
    <dbReference type="NCBI Taxonomy" id="2706015"/>
    <lineage>
        <taxon>Bacteria</taxon>
        <taxon>Pseudomonadati</taxon>
        <taxon>Pseudomonadota</taxon>
        <taxon>Alphaproteobacteria</taxon>
        <taxon>Hyphomicrobiales</taxon>
        <taxon>Brucellaceae</taxon>
        <taxon>Falsochrobactrum</taxon>
    </lineage>
</organism>
<evidence type="ECO:0000313" key="3">
    <source>
        <dbReference type="Proteomes" id="UP000752297"/>
    </source>
</evidence>
<dbReference type="Proteomes" id="UP000752297">
    <property type="component" value="Unassembled WGS sequence"/>
</dbReference>
<keyword evidence="3" id="KW-1185">Reference proteome</keyword>
<feature type="compositionally biased region" description="Basic and acidic residues" evidence="1">
    <location>
        <begin position="71"/>
        <end position="92"/>
    </location>
</feature>